<evidence type="ECO:0000256" key="2">
    <source>
        <dbReference type="ARBA" id="ARBA00022490"/>
    </source>
</evidence>
<reference evidence="8 9" key="1">
    <citation type="submission" date="2019-02" db="EMBL/GenBank/DDBJ databases">
        <authorList>
            <person name="Manzano-Marin A."/>
            <person name="Manzano-Marin A."/>
        </authorList>
    </citation>
    <scope>NUCLEOTIDE SEQUENCE [LARGE SCALE GENOMIC DNA]</scope>
    <source>
        <strain evidence="8 9">BuCisplendens/pseudotsugae</strain>
    </source>
</reference>
<gene>
    <name evidence="6 8" type="primary">dapF</name>
    <name evidence="8" type="ORF">BUCISPPS3390_393</name>
</gene>
<dbReference type="EC" id="5.1.1.7" evidence="6 7"/>
<evidence type="ECO:0000256" key="7">
    <source>
        <dbReference type="NCBIfam" id="TIGR00652"/>
    </source>
</evidence>
<dbReference type="AlphaFoldDB" id="A0A451CXS8"/>
<dbReference type="PANTHER" id="PTHR31689">
    <property type="entry name" value="DIAMINOPIMELATE EPIMERASE, CHLOROPLASTIC"/>
    <property type="match status" value="1"/>
</dbReference>
<feature type="binding site" evidence="6">
    <location>
        <position position="18"/>
    </location>
    <ligand>
        <name>substrate</name>
    </ligand>
</feature>
<organism evidence="8 9">
    <name type="scientific">Buchnera aphidicola</name>
    <name type="common">Cinara cf. splendens/pseudotsugae 3390</name>
    <dbReference type="NCBI Taxonomy" id="2518980"/>
    <lineage>
        <taxon>Bacteria</taxon>
        <taxon>Pseudomonadati</taxon>
        <taxon>Pseudomonadota</taxon>
        <taxon>Gammaproteobacteria</taxon>
        <taxon>Enterobacterales</taxon>
        <taxon>Erwiniaceae</taxon>
        <taxon>Buchnera</taxon>
    </lineage>
</organism>
<feature type="site" description="Could be important to modulate the pK values of the two catalytic cysteine residues" evidence="6">
    <location>
        <position position="166"/>
    </location>
</feature>
<comment type="catalytic activity">
    <reaction evidence="6">
        <text>(2S,6S)-2,6-diaminopimelate = meso-2,6-diaminopimelate</text>
        <dbReference type="Rhea" id="RHEA:15393"/>
        <dbReference type="ChEBI" id="CHEBI:57609"/>
        <dbReference type="ChEBI" id="CHEBI:57791"/>
        <dbReference type="EC" id="5.1.1.7"/>
    </reaction>
</comment>
<comment type="pathway">
    <text evidence="6">Amino-acid biosynthesis; L-lysine biosynthesis via DAP pathway; DL-2,6-diaminopimelate from LL-2,6-diaminopimelate: step 1/1.</text>
</comment>
<sequence>MFLKKNVVFFSKMHGLGNDFVLIDSTQHDFFFSPQLIKKWSDRYLGIGFDQLLVLQRPTCTRASFYYRIFNSNGVEVEQCGNGARCIAYYLFLKKKISKKKICVSTKNRYLFLEHVKNNIFKIDMGEPIFTPKNIPFLCTSEQSSYSIIIYGINYLIYVVTIGNPHCIIQVDDVKNVDVKKIGGELSTHSCFPEGINVGFMQIISKKKILLRVYERHVGETYACGSGACAAVAVGIRNKILSNKVTVTLLYGQLTISWSGLSGHSLYMSGEAVHVYDGMITF</sequence>
<comment type="function">
    <text evidence="6">Catalyzes the stereoinversion of LL-2,6-diaminopimelate (L,L-DAP) to meso-diaminopimelate (meso-DAP), a precursor of L-lysine and an essential component of the bacterial peptidoglycan.</text>
</comment>
<dbReference type="Proteomes" id="UP000294466">
    <property type="component" value="Chromosome"/>
</dbReference>
<feature type="binding site" evidence="6">
    <location>
        <position position="164"/>
    </location>
    <ligand>
        <name>substrate</name>
    </ligand>
</feature>
<dbReference type="Gene3D" id="3.10.310.10">
    <property type="entry name" value="Diaminopimelate Epimerase, Chain A, domain 1"/>
    <property type="match status" value="2"/>
</dbReference>
<evidence type="ECO:0000313" key="9">
    <source>
        <dbReference type="Proteomes" id="UP000294466"/>
    </source>
</evidence>
<accession>A0A451CXS8</accession>
<comment type="similarity">
    <text evidence="1 6">Belongs to the diaminopimelate epimerase family.</text>
</comment>
<feature type="binding site" evidence="6">
    <location>
        <begin position="225"/>
        <end position="226"/>
    </location>
    <ligand>
        <name>substrate</name>
    </ligand>
</feature>
<keyword evidence="2 6" id="KW-0963">Cytoplasm</keyword>
<dbReference type="GO" id="GO:0005829">
    <property type="term" value="C:cytosol"/>
    <property type="evidence" value="ECO:0007669"/>
    <property type="project" value="TreeGrafter"/>
</dbReference>
<dbReference type="HAMAP" id="MF_00197">
    <property type="entry name" value="DAP_epimerase"/>
    <property type="match status" value="1"/>
</dbReference>
<proteinExistence type="inferred from homology"/>
<feature type="binding site" evidence="6">
    <location>
        <begin position="81"/>
        <end position="82"/>
    </location>
    <ligand>
        <name>substrate</name>
    </ligand>
</feature>
<evidence type="ECO:0000256" key="6">
    <source>
        <dbReference type="HAMAP-Rule" id="MF_00197"/>
    </source>
</evidence>
<dbReference type="SUPFAM" id="SSF54506">
    <property type="entry name" value="Diaminopimelate epimerase-like"/>
    <property type="match status" value="2"/>
</dbReference>
<protein>
    <recommendedName>
        <fullName evidence="6 7">Diaminopimelate epimerase</fullName>
        <shortName evidence="6">DAP epimerase</shortName>
        <ecNumber evidence="6 7">5.1.1.7</ecNumber>
    </recommendedName>
    <alternativeName>
        <fullName evidence="6">PLP-independent amino acid racemase</fullName>
    </alternativeName>
</protein>
<evidence type="ECO:0000313" key="8">
    <source>
        <dbReference type="EMBL" id="VFP77968.1"/>
    </source>
</evidence>
<dbReference type="FunFam" id="3.10.310.10:FF:000001">
    <property type="entry name" value="Diaminopimelate epimerase"/>
    <property type="match status" value="1"/>
</dbReference>
<feature type="binding site" evidence="6">
    <location>
        <position position="197"/>
    </location>
    <ligand>
        <name>substrate</name>
    </ligand>
</feature>
<dbReference type="Pfam" id="PF01678">
    <property type="entry name" value="DAP_epimerase"/>
    <property type="match status" value="2"/>
</dbReference>
<evidence type="ECO:0000256" key="5">
    <source>
        <dbReference type="ARBA" id="ARBA00023235"/>
    </source>
</evidence>
<dbReference type="InterPro" id="IPR001653">
    <property type="entry name" value="DAP_epimerase_DapF"/>
</dbReference>
<evidence type="ECO:0000256" key="3">
    <source>
        <dbReference type="ARBA" id="ARBA00022605"/>
    </source>
</evidence>
<keyword evidence="3 6" id="KW-0028">Amino-acid biosynthesis</keyword>
<feature type="site" description="Important for dimerization" evidence="6">
    <location>
        <position position="276"/>
    </location>
</feature>
<dbReference type="GO" id="GO:0008837">
    <property type="term" value="F:diaminopimelate epimerase activity"/>
    <property type="evidence" value="ECO:0007669"/>
    <property type="project" value="UniProtKB-UniRule"/>
</dbReference>
<dbReference type="EMBL" id="LR217692">
    <property type="protein sequence ID" value="VFP77968.1"/>
    <property type="molecule type" value="Genomic_DNA"/>
</dbReference>
<feature type="binding site" evidence="6">
    <location>
        <position position="51"/>
    </location>
    <ligand>
        <name>substrate</name>
    </ligand>
</feature>
<comment type="subcellular location">
    <subcellularLocation>
        <location evidence="6">Cytoplasm</location>
    </subcellularLocation>
</comment>
<feature type="binding site" evidence="6">
    <location>
        <begin position="215"/>
        <end position="216"/>
    </location>
    <ligand>
        <name>substrate</name>
    </ligand>
</feature>
<keyword evidence="5 6" id="KW-0413">Isomerase</keyword>
<name>A0A451CXS8_9GAMM</name>
<feature type="active site" description="Proton donor" evidence="6">
    <location>
        <position position="80"/>
    </location>
</feature>
<keyword evidence="4 6" id="KW-0457">Lysine biosynthesis</keyword>
<dbReference type="NCBIfam" id="TIGR00652">
    <property type="entry name" value="DapF"/>
    <property type="match status" value="1"/>
</dbReference>
<evidence type="ECO:0000256" key="4">
    <source>
        <dbReference type="ARBA" id="ARBA00023154"/>
    </source>
</evidence>
<evidence type="ECO:0000256" key="1">
    <source>
        <dbReference type="ARBA" id="ARBA00010219"/>
    </source>
</evidence>
<dbReference type="PANTHER" id="PTHR31689:SF0">
    <property type="entry name" value="DIAMINOPIMELATE EPIMERASE"/>
    <property type="match status" value="1"/>
</dbReference>
<feature type="active site" description="Proton acceptor" evidence="6">
    <location>
        <position position="224"/>
    </location>
</feature>
<comment type="subunit">
    <text evidence="6">Homodimer.</text>
</comment>
<feature type="binding site" evidence="6">
    <location>
        <position position="71"/>
    </location>
    <ligand>
        <name>substrate</name>
    </ligand>
</feature>
<feature type="site" description="Could be important to modulate the pK values of the two catalytic cysteine residues" evidence="6">
    <location>
        <position position="215"/>
    </location>
</feature>
<dbReference type="GO" id="GO:0009089">
    <property type="term" value="P:lysine biosynthetic process via diaminopimelate"/>
    <property type="evidence" value="ECO:0007669"/>
    <property type="project" value="UniProtKB-UniRule"/>
</dbReference>
<dbReference type="UniPathway" id="UPA00034">
    <property type="reaction ID" value="UER00025"/>
</dbReference>